<name>A0AAU1UI63_9ACTN</name>
<protein>
    <submittedName>
        <fullName evidence="1">Uncharacterized protein</fullName>
    </submittedName>
</protein>
<accession>A0AAU1UI63</accession>
<reference evidence="1" key="1">
    <citation type="submission" date="2022-10" db="EMBL/GenBank/DDBJ databases">
        <title>The complete genomes of actinobacterial strains from the NBC collection.</title>
        <authorList>
            <person name="Joergensen T.S."/>
            <person name="Alvarez Arevalo M."/>
            <person name="Sterndorff E.B."/>
            <person name="Faurdal D."/>
            <person name="Vuksanovic O."/>
            <person name="Mourched A.-S."/>
            <person name="Charusanti P."/>
            <person name="Shaw S."/>
            <person name="Blin K."/>
            <person name="Weber T."/>
        </authorList>
    </citation>
    <scope>NUCLEOTIDE SEQUENCE</scope>
    <source>
        <strain evidence="1">NBC_00119</strain>
    </source>
</reference>
<proteinExistence type="predicted"/>
<gene>
    <name evidence="1" type="ORF">OHU69_44160</name>
</gene>
<dbReference type="AlphaFoldDB" id="A0AAU1UI63"/>
<sequence length="64" mass="6939">MLAALGVSSIVLLDLVIRFQGRKDGATWSSLSPFSLHGISVQTLLLSVGVAQRMELGRRLADMR</sequence>
<dbReference type="EMBL" id="CP108195">
    <property type="protein sequence ID" value="WTS17423.1"/>
    <property type="molecule type" value="Genomic_DNA"/>
</dbReference>
<evidence type="ECO:0000313" key="1">
    <source>
        <dbReference type="EMBL" id="WTS17423.1"/>
    </source>
</evidence>
<organism evidence="1">
    <name type="scientific">Streptomyces sp. NBC_00119</name>
    <dbReference type="NCBI Taxonomy" id="2975659"/>
    <lineage>
        <taxon>Bacteria</taxon>
        <taxon>Bacillati</taxon>
        <taxon>Actinomycetota</taxon>
        <taxon>Actinomycetes</taxon>
        <taxon>Kitasatosporales</taxon>
        <taxon>Streptomycetaceae</taxon>
        <taxon>Streptomyces</taxon>
    </lineage>
</organism>